<feature type="transmembrane region" description="Helical" evidence="1">
    <location>
        <begin position="74"/>
        <end position="93"/>
    </location>
</feature>
<evidence type="ECO:0000256" key="1">
    <source>
        <dbReference type="SAM" id="Phobius"/>
    </source>
</evidence>
<evidence type="ECO:0008006" key="4">
    <source>
        <dbReference type="Google" id="ProtNLM"/>
    </source>
</evidence>
<name>A0A1F8FBD9_9BACT</name>
<accession>A0A1F8FBD9</accession>
<reference evidence="2 3" key="1">
    <citation type="journal article" date="2016" name="Nat. Commun.">
        <title>Thousands of microbial genomes shed light on interconnected biogeochemical processes in an aquifer system.</title>
        <authorList>
            <person name="Anantharaman K."/>
            <person name="Brown C.T."/>
            <person name="Hug L.A."/>
            <person name="Sharon I."/>
            <person name="Castelle C.J."/>
            <person name="Probst A.J."/>
            <person name="Thomas B.C."/>
            <person name="Singh A."/>
            <person name="Wilkins M.J."/>
            <person name="Karaoz U."/>
            <person name="Brodie E.L."/>
            <person name="Williams K.H."/>
            <person name="Hubbard S.S."/>
            <person name="Banfield J.F."/>
        </authorList>
    </citation>
    <scope>NUCLEOTIDE SEQUENCE [LARGE SCALE GENOMIC DNA]</scope>
</reference>
<evidence type="ECO:0000313" key="2">
    <source>
        <dbReference type="EMBL" id="OGN09890.1"/>
    </source>
</evidence>
<feature type="transmembrane region" description="Helical" evidence="1">
    <location>
        <begin position="171"/>
        <end position="189"/>
    </location>
</feature>
<feature type="transmembrane region" description="Helical" evidence="1">
    <location>
        <begin position="32"/>
        <end position="53"/>
    </location>
</feature>
<evidence type="ECO:0000313" key="3">
    <source>
        <dbReference type="Proteomes" id="UP000177167"/>
    </source>
</evidence>
<feature type="transmembrane region" description="Helical" evidence="1">
    <location>
        <begin position="137"/>
        <end position="159"/>
    </location>
</feature>
<feature type="transmembrane region" description="Helical" evidence="1">
    <location>
        <begin position="108"/>
        <end position="125"/>
    </location>
</feature>
<dbReference type="EMBL" id="MGJP01000023">
    <property type="protein sequence ID" value="OGN09890.1"/>
    <property type="molecule type" value="Genomic_DNA"/>
</dbReference>
<gene>
    <name evidence="2" type="ORF">A3J46_03940</name>
</gene>
<keyword evidence="1" id="KW-1133">Transmembrane helix</keyword>
<sequence>MKYLVVIFAYAAVIYPLWVRFKDVTWSLNGDLSLILFPAFGLVAFAILWLHVISGVFEPWLRKHFDFDKFVSRTSLMVFICLILHPLLLLFYLDFGWSKLFLYGSEKYVWLGIVGWFLLITYDIGKALQKREFFARNWNVILLISTIGILLGFFHSLGLGGDLQSGPLRQVWIFYGVTVIIGTIYNFVIKRYIIK</sequence>
<keyword evidence="1" id="KW-0812">Transmembrane</keyword>
<comment type="caution">
    <text evidence="2">The sequence shown here is derived from an EMBL/GenBank/DDBJ whole genome shotgun (WGS) entry which is preliminary data.</text>
</comment>
<dbReference type="Proteomes" id="UP000177167">
    <property type="component" value="Unassembled WGS sequence"/>
</dbReference>
<keyword evidence="1" id="KW-0472">Membrane</keyword>
<proteinExistence type="predicted"/>
<dbReference type="AlphaFoldDB" id="A0A1F8FBD9"/>
<organism evidence="2 3">
    <name type="scientific">Candidatus Yanofskybacteria bacterium RIFCSPHIGHO2_02_FULL_41_11</name>
    <dbReference type="NCBI Taxonomy" id="1802675"/>
    <lineage>
        <taxon>Bacteria</taxon>
        <taxon>Candidatus Yanofskyibacteriota</taxon>
    </lineage>
</organism>
<protein>
    <recommendedName>
        <fullName evidence="4">Ferric oxidoreductase domain-containing protein</fullName>
    </recommendedName>
</protein>